<dbReference type="STRING" id="1149755.A0A2J6RPB6"/>
<feature type="compositionally biased region" description="Acidic residues" evidence="1">
    <location>
        <begin position="748"/>
        <end position="760"/>
    </location>
</feature>
<dbReference type="Pfam" id="PF16561">
    <property type="entry name" value="AMPK1_CBM"/>
    <property type="match status" value="1"/>
</dbReference>
<feature type="compositionally biased region" description="Polar residues" evidence="1">
    <location>
        <begin position="898"/>
        <end position="922"/>
    </location>
</feature>
<proteinExistence type="predicted"/>
<dbReference type="CDD" id="cd02859">
    <property type="entry name" value="E_set_AMPKbeta_like_N"/>
    <property type="match status" value="1"/>
</dbReference>
<dbReference type="InterPro" id="IPR013783">
    <property type="entry name" value="Ig-like_fold"/>
</dbReference>
<dbReference type="AlphaFoldDB" id="A0A2J6RPB6"/>
<feature type="region of interest" description="Disordered" evidence="1">
    <location>
        <begin position="76"/>
        <end position="318"/>
    </location>
</feature>
<feature type="compositionally biased region" description="Basic and acidic residues" evidence="1">
    <location>
        <begin position="142"/>
        <end position="153"/>
    </location>
</feature>
<feature type="compositionally biased region" description="Basic and acidic residues" evidence="1">
    <location>
        <begin position="102"/>
        <end position="112"/>
    </location>
</feature>
<protein>
    <recommendedName>
        <fullName evidence="2">AMP-activated protein kinase glycogen-binding domain-containing protein</fullName>
    </recommendedName>
</protein>
<keyword evidence="4" id="KW-1185">Reference proteome</keyword>
<feature type="region of interest" description="Disordered" evidence="1">
    <location>
        <begin position="331"/>
        <end position="359"/>
    </location>
</feature>
<evidence type="ECO:0000256" key="1">
    <source>
        <dbReference type="SAM" id="MobiDB-lite"/>
    </source>
</evidence>
<evidence type="ECO:0000313" key="3">
    <source>
        <dbReference type="EMBL" id="PMD40359.1"/>
    </source>
</evidence>
<feature type="compositionally biased region" description="Polar residues" evidence="1">
    <location>
        <begin position="119"/>
        <end position="130"/>
    </location>
</feature>
<feature type="region of interest" description="Disordered" evidence="1">
    <location>
        <begin position="643"/>
        <end position="926"/>
    </location>
</feature>
<accession>A0A2J6RPB6</accession>
<organism evidence="3 4">
    <name type="scientific">Hyaloscypha variabilis (strain UAMH 11265 / GT02V1 / F)</name>
    <name type="common">Meliniomyces variabilis</name>
    <dbReference type="NCBI Taxonomy" id="1149755"/>
    <lineage>
        <taxon>Eukaryota</taxon>
        <taxon>Fungi</taxon>
        <taxon>Dikarya</taxon>
        <taxon>Ascomycota</taxon>
        <taxon>Pezizomycotina</taxon>
        <taxon>Leotiomycetes</taxon>
        <taxon>Helotiales</taxon>
        <taxon>Hyaloscyphaceae</taxon>
        <taxon>Hyaloscypha</taxon>
        <taxon>Hyaloscypha variabilis</taxon>
    </lineage>
</organism>
<feature type="compositionally biased region" description="Polar residues" evidence="1">
    <location>
        <begin position="77"/>
        <end position="92"/>
    </location>
</feature>
<dbReference type="Gene3D" id="2.60.40.10">
    <property type="entry name" value="Immunoglobulins"/>
    <property type="match status" value="1"/>
</dbReference>
<feature type="compositionally biased region" description="Polar residues" evidence="1">
    <location>
        <begin position="859"/>
        <end position="869"/>
    </location>
</feature>
<feature type="compositionally biased region" description="Basic and acidic residues" evidence="1">
    <location>
        <begin position="723"/>
        <end position="738"/>
    </location>
</feature>
<feature type="compositionally biased region" description="Basic and acidic residues" evidence="1">
    <location>
        <begin position="194"/>
        <end position="208"/>
    </location>
</feature>
<dbReference type="Proteomes" id="UP000235786">
    <property type="component" value="Unassembled WGS sequence"/>
</dbReference>
<dbReference type="SUPFAM" id="SSF81296">
    <property type="entry name" value="E set domains"/>
    <property type="match status" value="1"/>
</dbReference>
<feature type="region of interest" description="Disordered" evidence="1">
    <location>
        <begin position="420"/>
        <end position="450"/>
    </location>
</feature>
<reference evidence="3 4" key="1">
    <citation type="submission" date="2016-04" db="EMBL/GenBank/DDBJ databases">
        <title>A degradative enzymes factory behind the ericoid mycorrhizal symbiosis.</title>
        <authorList>
            <consortium name="DOE Joint Genome Institute"/>
            <person name="Martino E."/>
            <person name="Morin E."/>
            <person name="Grelet G."/>
            <person name="Kuo A."/>
            <person name="Kohler A."/>
            <person name="Daghino S."/>
            <person name="Barry K."/>
            <person name="Choi C."/>
            <person name="Cichocki N."/>
            <person name="Clum A."/>
            <person name="Copeland A."/>
            <person name="Hainaut M."/>
            <person name="Haridas S."/>
            <person name="Labutti K."/>
            <person name="Lindquist E."/>
            <person name="Lipzen A."/>
            <person name="Khouja H.-R."/>
            <person name="Murat C."/>
            <person name="Ohm R."/>
            <person name="Olson A."/>
            <person name="Spatafora J."/>
            <person name="Veneault-Fourrey C."/>
            <person name="Henrissat B."/>
            <person name="Grigoriev I."/>
            <person name="Martin F."/>
            <person name="Perotto S."/>
        </authorList>
    </citation>
    <scope>NUCLEOTIDE SEQUENCE [LARGE SCALE GENOMIC DNA]</scope>
    <source>
        <strain evidence="3 4">F</strain>
    </source>
</reference>
<feature type="domain" description="AMP-activated protein kinase glycogen-binding" evidence="2">
    <location>
        <begin position="7"/>
        <end position="95"/>
    </location>
</feature>
<name>A0A2J6RPB6_HYAVF</name>
<evidence type="ECO:0000313" key="4">
    <source>
        <dbReference type="Proteomes" id="UP000235786"/>
    </source>
</evidence>
<sequence>MAPKSVSVTVRYSKPGSQPPIFLAGSFSDPAWHPEEMQYTTSEAGENEFYKEVQVEEGSAYQYKFRIGEGEWMLNEDSPTVTDDAGNRNNLLSVPLSEEQTTEPKHDEHPPAAEEAISHPTSNMENTISEHISGDAAVDNPIDTKDEEHVKEETAEEEQAEPKEHATITPAETNTPVPETVEDQKEPDIPEVVKVPEEVQADVHHVQEDASISPAAEDDNARAEHAAESLLQPTDGAHSEEDENPTTSETLAQIPSGAVEPTSTPAEQVADSLLQPIDGAHSVEDQSQATSESRTADLALNSASANGPPTSDLTQERSGFILYRRAYQAQEAAQHPELENPEISTPTVQPDQESPVIKPAPTLILEKVDDELRHGDDFGSAATIGQKDAHLLRSQDAVPDQVITRSDSRTPELAETAAEVAESAALLDRDRDPPTPPMSDEEAGRIGYRRMSSTPIPEVAKTAAEVADVAATLHDRPALHLETAPEASAVIDDEEDLPDSGASTPASQKAPRFSYECLGEEAIGVPALPTHSRSPTDPLEPIRSPYDEPVAIDWNDPSIERFPTDRAGIFHTIRRLTEHLPEDVPDLDIVPPSPVIGPNGQIQEGRSPAPSPAVIAHQLSPSLDSITEENDEILFSLPVVSKLTSRGSDKENTTLNKWLNNSTTVSNEDEKANLDSASEPVEPETPKSAEVESKTDTTKPESEPAEPAEPVVQAVDEVETEEALNKDVVEETREREPELSSTSKDGEATAEEATAEDPIVEETTVGETTAEETTAEETKPSHIELPQGSGALELTSKEQREEAITTPEEISTEVKEVAAESPPPEPVEQASHAPSPETPLVVSDRQLGLDDEVREITTDGDSPNITVQPATPAASKTEFVPKPLDTAKTTAIEEENGRQVTSRKPPRSQSPERPITPSSMHSATKDTKSKNFLKAFWRVVFVDWIGGIIRALCGGRGSYT</sequence>
<dbReference type="InterPro" id="IPR014756">
    <property type="entry name" value="Ig_E-set"/>
</dbReference>
<feature type="compositionally biased region" description="Basic and acidic residues" evidence="1">
    <location>
        <begin position="684"/>
        <end position="702"/>
    </location>
</feature>
<evidence type="ECO:0000259" key="2">
    <source>
        <dbReference type="Pfam" id="PF16561"/>
    </source>
</evidence>
<gene>
    <name evidence="3" type="ORF">L207DRAFT_582567</name>
</gene>
<dbReference type="EMBL" id="KZ613945">
    <property type="protein sequence ID" value="PMD40359.1"/>
    <property type="molecule type" value="Genomic_DNA"/>
</dbReference>
<feature type="compositionally biased region" description="Polar residues" evidence="1">
    <location>
        <begin position="653"/>
        <end position="666"/>
    </location>
</feature>
<feature type="region of interest" description="Disordered" evidence="1">
    <location>
        <begin position="480"/>
        <end position="511"/>
    </location>
</feature>
<dbReference type="InterPro" id="IPR032640">
    <property type="entry name" value="AMPK1_CBM"/>
</dbReference>
<feature type="compositionally biased region" description="Polar residues" evidence="1">
    <location>
        <begin position="301"/>
        <end position="317"/>
    </location>
</feature>
<feature type="compositionally biased region" description="Polar residues" evidence="1">
    <location>
        <begin position="342"/>
        <end position="352"/>
    </location>
</feature>
<dbReference type="OrthoDB" id="5350410at2759"/>